<reference evidence="1" key="2">
    <citation type="journal article" date="2022" name="Microbiol. Resour. Announc.">
        <title>Metagenome Sequencing to Explore Phylogenomics of Terrestrial Cyanobacteria.</title>
        <authorList>
            <person name="Ward R.D."/>
            <person name="Stajich J.E."/>
            <person name="Johansen J.R."/>
            <person name="Huntemann M."/>
            <person name="Clum A."/>
            <person name="Foster B."/>
            <person name="Foster B."/>
            <person name="Roux S."/>
            <person name="Palaniappan K."/>
            <person name="Varghese N."/>
            <person name="Mukherjee S."/>
            <person name="Reddy T.B.K."/>
            <person name="Daum C."/>
            <person name="Copeland A."/>
            <person name="Chen I.A."/>
            <person name="Ivanova N.N."/>
            <person name="Kyrpides N.C."/>
            <person name="Shapiro N."/>
            <person name="Eloe-Fadrosh E.A."/>
            <person name="Pietrasiak N."/>
        </authorList>
    </citation>
    <scope>NUCLEOTIDE SEQUENCE</scope>
    <source>
        <strain evidence="1">GSE-TBD4-15B</strain>
    </source>
</reference>
<dbReference type="EMBL" id="JAHHHV010000018">
    <property type="protein sequence ID" value="MBW4464664.1"/>
    <property type="molecule type" value="Genomic_DNA"/>
</dbReference>
<evidence type="ECO:0000313" key="1">
    <source>
        <dbReference type="EMBL" id="MBW4464664.1"/>
    </source>
</evidence>
<comment type="caution">
    <text evidence="1">The sequence shown here is derived from an EMBL/GenBank/DDBJ whole genome shotgun (WGS) entry which is preliminary data.</text>
</comment>
<name>A0A951P9Q0_9CYAN</name>
<proteinExistence type="predicted"/>
<reference evidence="1" key="1">
    <citation type="submission" date="2021-05" db="EMBL/GenBank/DDBJ databases">
        <authorList>
            <person name="Pietrasiak N."/>
            <person name="Ward R."/>
            <person name="Stajich J.E."/>
            <person name="Kurbessoian T."/>
        </authorList>
    </citation>
    <scope>NUCLEOTIDE SEQUENCE</scope>
    <source>
        <strain evidence="1">GSE-TBD4-15B</strain>
    </source>
</reference>
<organism evidence="1 2">
    <name type="scientific">Pegethrix bostrychoides GSE-TBD4-15B</name>
    <dbReference type="NCBI Taxonomy" id="2839662"/>
    <lineage>
        <taxon>Bacteria</taxon>
        <taxon>Bacillati</taxon>
        <taxon>Cyanobacteriota</taxon>
        <taxon>Cyanophyceae</taxon>
        <taxon>Oculatellales</taxon>
        <taxon>Oculatellaceae</taxon>
        <taxon>Pegethrix</taxon>
    </lineage>
</organism>
<dbReference type="Proteomes" id="UP000707356">
    <property type="component" value="Unassembled WGS sequence"/>
</dbReference>
<protein>
    <submittedName>
        <fullName evidence="1">Uncharacterized protein</fullName>
    </submittedName>
</protein>
<accession>A0A951P9Q0</accession>
<sequence length="213" mass="23774">MAKGKGLEEILRLSDDLTVTKKDIVEITGLSTNTVYTTIDSCGLDTSQTEYNGKELKSFVLARRMLDSGKTYKDVEECFRMRNSATSDSNSRQQTGQPQEQMGFNGLQEGVIQSVQSIVRASVKAIVPHLPQMVAIELDAEIENMQNGFLSDDFEAQIFQNMEQKLLEFETGLIQRRQLGAGEKYILPLVDEPLEAETLLNEIQDGEEGSQKS</sequence>
<evidence type="ECO:0000313" key="2">
    <source>
        <dbReference type="Proteomes" id="UP000707356"/>
    </source>
</evidence>
<gene>
    <name evidence="1" type="ORF">KME07_04395</name>
</gene>
<dbReference type="AlphaFoldDB" id="A0A951P9Q0"/>